<keyword evidence="8" id="KW-1185">Reference proteome</keyword>
<dbReference type="Proteomes" id="UP000800984">
    <property type="component" value="Unassembled WGS sequence"/>
</dbReference>
<feature type="domain" description="O-antigen ligase-related" evidence="6">
    <location>
        <begin position="201"/>
        <end position="380"/>
    </location>
</feature>
<evidence type="ECO:0000259" key="6">
    <source>
        <dbReference type="Pfam" id="PF04932"/>
    </source>
</evidence>
<keyword evidence="3 5" id="KW-1133">Transmembrane helix</keyword>
<evidence type="ECO:0000256" key="5">
    <source>
        <dbReference type="SAM" id="Phobius"/>
    </source>
</evidence>
<dbReference type="Pfam" id="PF04932">
    <property type="entry name" value="Wzy_C"/>
    <property type="match status" value="1"/>
</dbReference>
<evidence type="ECO:0000313" key="8">
    <source>
        <dbReference type="Proteomes" id="UP000800984"/>
    </source>
</evidence>
<comment type="subcellular location">
    <subcellularLocation>
        <location evidence="1">Membrane</location>
        <topology evidence="1">Multi-pass membrane protein</topology>
    </subcellularLocation>
</comment>
<evidence type="ECO:0000256" key="2">
    <source>
        <dbReference type="ARBA" id="ARBA00022692"/>
    </source>
</evidence>
<evidence type="ECO:0000256" key="1">
    <source>
        <dbReference type="ARBA" id="ARBA00004141"/>
    </source>
</evidence>
<feature type="transmembrane region" description="Helical" evidence="5">
    <location>
        <begin position="400"/>
        <end position="432"/>
    </location>
</feature>
<evidence type="ECO:0000313" key="7">
    <source>
        <dbReference type="EMBL" id="NHM02730.1"/>
    </source>
</evidence>
<keyword evidence="2 5" id="KW-0812">Transmembrane</keyword>
<name>A0ABX0I6C4_9FLAO</name>
<feature type="transmembrane region" description="Helical" evidence="5">
    <location>
        <begin position="66"/>
        <end position="85"/>
    </location>
</feature>
<evidence type="ECO:0000256" key="3">
    <source>
        <dbReference type="ARBA" id="ARBA00022989"/>
    </source>
</evidence>
<keyword evidence="7" id="KW-0436">Ligase</keyword>
<sequence>MKNIYSFLANAWQEILEEQKLNKSFLPFLLILITLPTIMAINNVSTAIFILSVLVLNRKNKIETQVILFFPIVLFVWMAASYFWSVDTSRTGVAILKEVTLFLIPVSFILMKPFSKSQIQNLLKYYSFSMVFYAVFFLLRAVIRYTISGDQRAFFYHGEYDDDFGLVPKLLNAIHVSVYMAVAFFYFLSKEIKSNTDSVCASLLFIFIFLLSSKNIIIVFLFLIGIHFFYFSKSSNKMRLRNLIIFILVVGSILSFSKIKNRFLVEFQSNTNTSVSHSVYNEADEGVNYISIYEAWNNEKFNIADYFPGTAFRVYQFRMFVEIFEEEPVFWTGLGLNASLNKLLEKEKKYNLHPGYGKFNFHNQYVQNFAELGFIGFLLLCIILFLNLKNAINNKHFIHISFAILMISLFLTESFLWRQTGVLYFIIFYCLLNCNNEYKRLKTK</sequence>
<gene>
    <name evidence="7" type="ORF">G4D72_11490</name>
</gene>
<organism evidence="7 8">
    <name type="scientific">Flavobacterium difficile</name>
    <dbReference type="NCBI Taxonomy" id="2709659"/>
    <lineage>
        <taxon>Bacteria</taxon>
        <taxon>Pseudomonadati</taxon>
        <taxon>Bacteroidota</taxon>
        <taxon>Flavobacteriia</taxon>
        <taxon>Flavobacteriales</taxon>
        <taxon>Flavobacteriaceae</taxon>
        <taxon>Flavobacterium</taxon>
    </lineage>
</organism>
<feature type="transmembrane region" description="Helical" evidence="5">
    <location>
        <begin position="91"/>
        <end position="111"/>
    </location>
</feature>
<keyword evidence="4 5" id="KW-0472">Membrane</keyword>
<reference evidence="7 8" key="1">
    <citation type="submission" date="2020-02" db="EMBL/GenBank/DDBJ databases">
        <authorList>
            <person name="Chen W.-M."/>
        </authorList>
    </citation>
    <scope>NUCLEOTIDE SEQUENCE [LARGE SCALE GENOMIC DNA]</scope>
    <source>
        <strain evidence="7 8">KDG-16</strain>
    </source>
</reference>
<dbReference type="RefSeq" id="WP_166077857.1">
    <property type="nucleotide sequence ID" value="NZ_JAAJBT010000007.1"/>
</dbReference>
<accession>A0ABX0I6C4</accession>
<dbReference type="GO" id="GO:0016874">
    <property type="term" value="F:ligase activity"/>
    <property type="evidence" value="ECO:0007669"/>
    <property type="project" value="UniProtKB-KW"/>
</dbReference>
<feature type="transmembrane region" description="Helical" evidence="5">
    <location>
        <begin position="28"/>
        <end position="54"/>
    </location>
</feature>
<dbReference type="InterPro" id="IPR007016">
    <property type="entry name" value="O-antigen_ligase-rel_domated"/>
</dbReference>
<feature type="transmembrane region" description="Helical" evidence="5">
    <location>
        <begin position="200"/>
        <end position="230"/>
    </location>
</feature>
<feature type="transmembrane region" description="Helical" evidence="5">
    <location>
        <begin position="369"/>
        <end position="388"/>
    </location>
</feature>
<feature type="transmembrane region" description="Helical" evidence="5">
    <location>
        <begin position="242"/>
        <end position="259"/>
    </location>
</feature>
<feature type="transmembrane region" description="Helical" evidence="5">
    <location>
        <begin position="170"/>
        <end position="188"/>
    </location>
</feature>
<feature type="transmembrane region" description="Helical" evidence="5">
    <location>
        <begin position="123"/>
        <end position="143"/>
    </location>
</feature>
<comment type="caution">
    <text evidence="7">The sequence shown here is derived from an EMBL/GenBank/DDBJ whole genome shotgun (WGS) entry which is preliminary data.</text>
</comment>
<proteinExistence type="predicted"/>
<evidence type="ECO:0000256" key="4">
    <source>
        <dbReference type="ARBA" id="ARBA00023136"/>
    </source>
</evidence>
<dbReference type="EMBL" id="JAAJBT010000007">
    <property type="protein sequence ID" value="NHM02730.1"/>
    <property type="molecule type" value="Genomic_DNA"/>
</dbReference>
<protein>
    <submittedName>
        <fullName evidence="7">O-antigen ligase family protein</fullName>
    </submittedName>
</protein>